<evidence type="ECO:0000256" key="4">
    <source>
        <dbReference type="ARBA" id="ARBA00040480"/>
    </source>
</evidence>
<comment type="similarity">
    <text evidence="3">Belongs to the AAA ATPase family. Highly divergent.</text>
</comment>
<sequence>MSIPAGESRAAKLIREVFESGRPLTYIRSTEELRLGRVLREVSGRLPGTPLPVWTWSLTEGMHREGEPSAEGTTAPRGALEFIAAHGESGIFHLKDFHEAMRESADIRRRLRDLYESCLDRRKFVVITSPVRFIPEEVERSLLYLELRPPDVVELVDFLREESRRAAPAGVEESSDAVLYQLARALQGLTLDEARYALRRALAANPRLGPESMPFLLEEKRLLIGRSGVIEFIADGTSIGEVGGLEVLKKWLTERHKLFQMRDTLSSEIVPKGLLMMGIPGCGKSLSVKAIASQFDLPLYRVDMIEIFSGRHGKPEGAFVEACKMMEDMAPAVLWFDEIEMGITSTESGGEQGRIFAFFLTWMQEKTRGLFVAATANRIDLLPAEMIRKGRFDEVFFVDLPGEEERVDIFRIHLSRRGVDPARFNLPQLVGFTNGWTGAEIEQCVVSALTAARLADREIVEQDLMKIAASIVPLSRTMKEQINHIRDWAFERAVKASAPAKR</sequence>
<dbReference type="PANTHER" id="PTHR42960">
    <property type="entry name" value="YCF46 PROTEIN"/>
    <property type="match status" value="1"/>
</dbReference>
<dbReference type="STRING" id="234267.Acid_1602"/>
<keyword evidence="1" id="KW-0547">Nucleotide-binding</keyword>
<proteinExistence type="inferred from homology"/>
<feature type="domain" description="AAA+ ATPase" evidence="5">
    <location>
        <begin position="270"/>
        <end position="402"/>
    </location>
</feature>
<organism evidence="6">
    <name type="scientific">Solibacter usitatus (strain Ellin6076)</name>
    <dbReference type="NCBI Taxonomy" id="234267"/>
    <lineage>
        <taxon>Bacteria</taxon>
        <taxon>Pseudomonadati</taxon>
        <taxon>Acidobacteriota</taxon>
        <taxon>Terriglobia</taxon>
        <taxon>Bryobacterales</taxon>
        <taxon>Solibacteraceae</taxon>
        <taxon>Candidatus Solibacter</taxon>
    </lineage>
</organism>
<dbReference type="Pfam" id="PF00004">
    <property type="entry name" value="AAA"/>
    <property type="match status" value="1"/>
</dbReference>
<dbReference type="InterPro" id="IPR052381">
    <property type="entry name" value="AAA_domain_protein"/>
</dbReference>
<dbReference type="InterPro" id="IPR027417">
    <property type="entry name" value="P-loop_NTPase"/>
</dbReference>
<dbReference type="eggNOG" id="COG0464">
    <property type="taxonomic scope" value="Bacteria"/>
</dbReference>
<dbReference type="EMBL" id="CP000473">
    <property type="protein sequence ID" value="ABJ82593.1"/>
    <property type="molecule type" value="Genomic_DNA"/>
</dbReference>
<dbReference type="HOGENOM" id="CLU_023673_0_0_0"/>
<dbReference type="KEGG" id="sus:Acid_1602"/>
<dbReference type="InParanoid" id="Q01NC7"/>
<evidence type="ECO:0000256" key="2">
    <source>
        <dbReference type="ARBA" id="ARBA00022840"/>
    </source>
</evidence>
<dbReference type="InterPro" id="IPR003593">
    <property type="entry name" value="AAA+_ATPase"/>
</dbReference>
<dbReference type="SUPFAM" id="SSF52540">
    <property type="entry name" value="P-loop containing nucleoside triphosphate hydrolases"/>
    <property type="match status" value="2"/>
</dbReference>
<dbReference type="AlphaFoldDB" id="Q01NC7"/>
<accession>Q01NC7</accession>
<dbReference type="PANTHER" id="PTHR42960:SF1">
    <property type="entry name" value="YCF46 PROTEIN"/>
    <property type="match status" value="1"/>
</dbReference>
<name>Q01NC7_SOLUE</name>
<evidence type="ECO:0000259" key="5">
    <source>
        <dbReference type="SMART" id="SM00382"/>
    </source>
</evidence>
<dbReference type="InterPro" id="IPR003959">
    <property type="entry name" value="ATPase_AAA_core"/>
</dbReference>
<gene>
    <name evidence="6" type="ordered locus">Acid_1602</name>
</gene>
<protein>
    <recommendedName>
        <fullName evidence="4">Uncharacterized AAA domain-containing protein ycf46</fullName>
    </recommendedName>
</protein>
<dbReference type="Gene3D" id="3.40.50.300">
    <property type="entry name" value="P-loop containing nucleotide triphosphate hydrolases"/>
    <property type="match status" value="1"/>
</dbReference>
<dbReference type="GO" id="GO:0016887">
    <property type="term" value="F:ATP hydrolysis activity"/>
    <property type="evidence" value="ECO:0007669"/>
    <property type="project" value="InterPro"/>
</dbReference>
<dbReference type="Gene3D" id="1.10.8.60">
    <property type="match status" value="1"/>
</dbReference>
<dbReference type="GO" id="GO:0005524">
    <property type="term" value="F:ATP binding"/>
    <property type="evidence" value="ECO:0007669"/>
    <property type="project" value="UniProtKB-KW"/>
</dbReference>
<evidence type="ECO:0000256" key="3">
    <source>
        <dbReference type="ARBA" id="ARBA00038088"/>
    </source>
</evidence>
<evidence type="ECO:0000256" key="1">
    <source>
        <dbReference type="ARBA" id="ARBA00022741"/>
    </source>
</evidence>
<dbReference type="SMART" id="SM00382">
    <property type="entry name" value="AAA"/>
    <property type="match status" value="1"/>
</dbReference>
<keyword evidence="2" id="KW-0067">ATP-binding</keyword>
<reference evidence="6" key="1">
    <citation type="submission" date="2006-10" db="EMBL/GenBank/DDBJ databases">
        <title>Complete sequence of Solibacter usitatus Ellin6076.</title>
        <authorList>
            <consortium name="US DOE Joint Genome Institute"/>
            <person name="Copeland A."/>
            <person name="Lucas S."/>
            <person name="Lapidus A."/>
            <person name="Barry K."/>
            <person name="Detter J.C."/>
            <person name="Glavina del Rio T."/>
            <person name="Hammon N."/>
            <person name="Israni S."/>
            <person name="Dalin E."/>
            <person name="Tice H."/>
            <person name="Pitluck S."/>
            <person name="Thompson L.S."/>
            <person name="Brettin T."/>
            <person name="Bruce D."/>
            <person name="Han C."/>
            <person name="Tapia R."/>
            <person name="Gilna P."/>
            <person name="Schmutz J."/>
            <person name="Larimer F."/>
            <person name="Land M."/>
            <person name="Hauser L."/>
            <person name="Kyrpides N."/>
            <person name="Mikhailova N."/>
            <person name="Janssen P.H."/>
            <person name="Kuske C.R."/>
            <person name="Richardson P."/>
        </authorList>
    </citation>
    <scope>NUCLEOTIDE SEQUENCE</scope>
    <source>
        <strain evidence="6">Ellin6076</strain>
    </source>
</reference>
<evidence type="ECO:0000313" key="6">
    <source>
        <dbReference type="EMBL" id="ABJ82593.1"/>
    </source>
</evidence>